<dbReference type="OrthoDB" id="5193194at2"/>
<dbReference type="EMBL" id="LJGU01000166">
    <property type="protein sequence ID" value="OEU85089.1"/>
    <property type="molecule type" value="Genomic_DNA"/>
</dbReference>
<dbReference type="STRING" id="1075402.AN216_26275"/>
<dbReference type="AlphaFoldDB" id="A0A1E7JF45"/>
<evidence type="ECO:0000259" key="2">
    <source>
        <dbReference type="Pfam" id="PF01402"/>
    </source>
</evidence>
<organism evidence="3 4">
    <name type="scientific">Streptomyces oceani</name>
    <dbReference type="NCBI Taxonomy" id="1075402"/>
    <lineage>
        <taxon>Bacteria</taxon>
        <taxon>Bacillati</taxon>
        <taxon>Actinomycetota</taxon>
        <taxon>Actinomycetes</taxon>
        <taxon>Kitasatosporales</taxon>
        <taxon>Streptomycetaceae</taxon>
        <taxon>Streptomyces</taxon>
    </lineage>
</organism>
<dbReference type="GO" id="GO:0006355">
    <property type="term" value="P:regulation of DNA-templated transcription"/>
    <property type="evidence" value="ECO:0007669"/>
    <property type="project" value="InterPro"/>
</dbReference>
<feature type="domain" description="Ribbon-helix-helix protein CopG" evidence="2">
    <location>
        <begin position="4"/>
        <end position="40"/>
    </location>
</feature>
<evidence type="ECO:0000313" key="3">
    <source>
        <dbReference type="EMBL" id="OEU85089.1"/>
    </source>
</evidence>
<keyword evidence="4" id="KW-1185">Reference proteome</keyword>
<feature type="compositionally biased region" description="Basic and acidic residues" evidence="1">
    <location>
        <begin position="72"/>
        <end position="82"/>
    </location>
</feature>
<gene>
    <name evidence="3" type="ORF">AN216_26275</name>
</gene>
<dbReference type="CDD" id="cd21631">
    <property type="entry name" value="RHH_CopG_NikR-like"/>
    <property type="match status" value="1"/>
</dbReference>
<comment type="caution">
    <text evidence="3">The sequence shown here is derived from an EMBL/GenBank/DDBJ whole genome shotgun (WGS) entry which is preliminary data.</text>
</comment>
<proteinExistence type="predicted"/>
<dbReference type="InterPro" id="IPR002145">
    <property type="entry name" value="CopG"/>
</dbReference>
<reference evidence="3 4" key="1">
    <citation type="journal article" date="2016" name="Front. Microbiol.">
        <title>Comparative Genomics Analysis of Streptomyces Species Reveals Their Adaptation to the Marine Environment and Their Diversity at the Genomic Level.</title>
        <authorList>
            <person name="Tian X."/>
            <person name="Zhang Z."/>
            <person name="Yang T."/>
            <person name="Chen M."/>
            <person name="Li J."/>
            <person name="Chen F."/>
            <person name="Yang J."/>
            <person name="Li W."/>
            <person name="Zhang B."/>
            <person name="Zhang Z."/>
            <person name="Wu J."/>
            <person name="Zhang C."/>
            <person name="Long L."/>
            <person name="Xiao J."/>
        </authorList>
    </citation>
    <scope>NUCLEOTIDE SEQUENCE [LARGE SCALE GENOMIC DNA]</scope>
    <source>
        <strain evidence="3 4">SCSIO 02100</strain>
    </source>
</reference>
<name>A0A1E7JF45_9ACTN</name>
<evidence type="ECO:0000256" key="1">
    <source>
        <dbReference type="SAM" id="MobiDB-lite"/>
    </source>
</evidence>
<dbReference type="Proteomes" id="UP000176101">
    <property type="component" value="Unassembled WGS sequence"/>
</dbReference>
<evidence type="ECO:0000313" key="4">
    <source>
        <dbReference type="Proteomes" id="UP000176101"/>
    </source>
</evidence>
<dbReference type="RefSeq" id="WP_070199208.1">
    <property type="nucleotide sequence ID" value="NZ_LJGU01000166.1"/>
</dbReference>
<dbReference type="Pfam" id="PF01402">
    <property type="entry name" value="RHH_1"/>
    <property type="match status" value="1"/>
</dbReference>
<sequence length="89" mass="10129">MALKRTTVYVEADDLAVIKEAAVREGVSEAEIIRQAVHRAALARRQWDEPFFSRTYPPVSGEVTDTESATEEMWREKAERYRNTRGSAA</sequence>
<protein>
    <recommendedName>
        <fullName evidence="2">Ribbon-helix-helix protein CopG domain-containing protein</fullName>
    </recommendedName>
</protein>
<accession>A0A1E7JF45</accession>
<feature type="region of interest" description="Disordered" evidence="1">
    <location>
        <begin position="58"/>
        <end position="89"/>
    </location>
</feature>